<sequence>MQEIYNDIETNLKTPNQKSYEDFEIKYSRSGKYGYLAELVLKPSLI</sequence>
<dbReference type="Proteomes" id="UP000259328">
    <property type="component" value="Chromosome"/>
</dbReference>
<name>A0A3B0P7G4_MYCSY</name>
<reference evidence="2" key="1">
    <citation type="submission" date="2018-06" db="EMBL/GenBank/DDBJ databases">
        <authorList>
            <consortium name="Pathogen Informatics"/>
        </authorList>
    </citation>
    <scope>NUCLEOTIDE SEQUENCE [LARGE SCALE GENOMIC DNA]</scope>
    <source>
        <strain evidence="2">NCTC10124</strain>
    </source>
</reference>
<protein>
    <submittedName>
        <fullName evidence="1">Uncharacterized protein</fullName>
    </submittedName>
</protein>
<organism evidence="1 2">
    <name type="scientific">Mycoplasmopsis synoviae</name>
    <name type="common">Mycoplasma synoviae</name>
    <dbReference type="NCBI Taxonomy" id="2109"/>
    <lineage>
        <taxon>Bacteria</taxon>
        <taxon>Bacillati</taxon>
        <taxon>Mycoplasmatota</taxon>
        <taxon>Mycoplasmoidales</taxon>
        <taxon>Metamycoplasmataceae</taxon>
        <taxon>Mycoplasmopsis</taxon>
    </lineage>
</organism>
<proteinExistence type="predicted"/>
<gene>
    <name evidence="1" type="ORF">NCTC10124_00253</name>
</gene>
<evidence type="ECO:0000313" key="1">
    <source>
        <dbReference type="EMBL" id="SYV92529.1"/>
    </source>
</evidence>
<evidence type="ECO:0000313" key="2">
    <source>
        <dbReference type="Proteomes" id="UP000259328"/>
    </source>
</evidence>
<dbReference type="EMBL" id="LS991953">
    <property type="protein sequence ID" value="SYV92529.1"/>
    <property type="molecule type" value="Genomic_DNA"/>
</dbReference>
<accession>A0A3B0P7G4</accession>
<dbReference type="AlphaFoldDB" id="A0A3B0P7G4"/>